<gene>
    <name evidence="1" type="primary">spop_82</name>
    <name evidence="1" type="ORF">CEXT_624021</name>
</gene>
<organism evidence="1 2">
    <name type="scientific">Caerostris extrusa</name>
    <name type="common">Bark spider</name>
    <name type="synonym">Caerostris bankana</name>
    <dbReference type="NCBI Taxonomy" id="172846"/>
    <lineage>
        <taxon>Eukaryota</taxon>
        <taxon>Metazoa</taxon>
        <taxon>Ecdysozoa</taxon>
        <taxon>Arthropoda</taxon>
        <taxon>Chelicerata</taxon>
        <taxon>Arachnida</taxon>
        <taxon>Araneae</taxon>
        <taxon>Araneomorphae</taxon>
        <taxon>Entelegynae</taxon>
        <taxon>Araneoidea</taxon>
        <taxon>Araneidae</taxon>
        <taxon>Caerostris</taxon>
    </lineage>
</organism>
<sequence length="151" mass="16845">MCRELIKIKIVPSNPNIKYLTFKCHLVSTKGSKTDCGLGEYWFNDCYEPAAFVLLLTNNDLVKNKNLYLPDNVLSLQCECAFSTGIAFGDIVRIDSGIIVPQLPGTGAIDKKQDDTEGTLKEDMMSLYNSSELCDMVIKTSTSSFPLILWF</sequence>
<comment type="caution">
    <text evidence="1">The sequence shown here is derived from an EMBL/GenBank/DDBJ whole genome shotgun (WGS) entry which is preliminary data.</text>
</comment>
<evidence type="ECO:0000313" key="1">
    <source>
        <dbReference type="EMBL" id="GIY21594.1"/>
    </source>
</evidence>
<name>A0AAV4RLY4_CAEEX</name>
<reference evidence="1 2" key="1">
    <citation type="submission" date="2021-06" db="EMBL/GenBank/DDBJ databases">
        <title>Caerostris extrusa draft genome.</title>
        <authorList>
            <person name="Kono N."/>
            <person name="Arakawa K."/>
        </authorList>
    </citation>
    <scope>NUCLEOTIDE SEQUENCE [LARGE SCALE GENOMIC DNA]</scope>
</reference>
<protein>
    <submittedName>
        <fullName evidence="1">Speckle-type POZ protein</fullName>
    </submittedName>
</protein>
<accession>A0AAV4RLY4</accession>
<dbReference type="AlphaFoldDB" id="A0AAV4RLY4"/>
<dbReference type="EMBL" id="BPLR01008036">
    <property type="protein sequence ID" value="GIY21594.1"/>
    <property type="molecule type" value="Genomic_DNA"/>
</dbReference>
<dbReference type="Proteomes" id="UP001054945">
    <property type="component" value="Unassembled WGS sequence"/>
</dbReference>
<evidence type="ECO:0000313" key="2">
    <source>
        <dbReference type="Proteomes" id="UP001054945"/>
    </source>
</evidence>
<proteinExistence type="predicted"/>
<keyword evidence="2" id="KW-1185">Reference proteome</keyword>